<dbReference type="SUPFAM" id="SSF51735">
    <property type="entry name" value="NAD(P)-binding Rossmann-fold domains"/>
    <property type="match status" value="1"/>
</dbReference>
<dbReference type="InterPro" id="IPR036291">
    <property type="entry name" value="NAD(P)-bd_dom_sf"/>
</dbReference>
<keyword evidence="2" id="KW-0521">NADP</keyword>
<dbReference type="Pfam" id="PF00106">
    <property type="entry name" value="adh_short"/>
    <property type="match status" value="1"/>
</dbReference>
<dbReference type="PRINTS" id="PR00081">
    <property type="entry name" value="GDHRDH"/>
</dbReference>
<protein>
    <submittedName>
        <fullName evidence="5">Putative 17 beta-hydroxysteroid dehydrogenase type 3</fullName>
    </submittedName>
</protein>
<sequence length="341" mass="38780">MSTSASTTYDRLKMAAVDQGLFLLQDVIIRFKRIESILAIVGLFYAGKTAAAVSVRLIEGVRVFVLSQLRWHDFTRYGQWAVVTGGTDGIGKQYARQLAKRGLNIILISRNMEKLRATAQELEFDFRVRTQIIQADLSEGRHIYPEIAKQLEGKEIGILINNAGVMYDSPSLFLNVPEKKLIESVNINMMAVMMMTYIVLPQMVERKKGLIVNMSSISSFYPLPLMAVYSASKVFVDWFSMALDYEYKDKGITVQSLIPSYISTKLVRFSNFLSTPSLIVPDAETFVKSSLQTIGASKRTTGFWTHGLQYWTYEHMPQWVWNLTSWMMFKTIDNTPKPKSV</sequence>
<dbReference type="PANTHER" id="PTHR44889">
    <property type="entry name" value="INACTIVE HYDROXYSTEROID DEHYDROGENASE-LIKE PROTEIN 1"/>
    <property type="match status" value="1"/>
</dbReference>
<dbReference type="InterPro" id="IPR052149">
    <property type="entry name" value="17-beta-HSD3-like"/>
</dbReference>
<dbReference type="EMBL" id="GBBM01001608">
    <property type="protein sequence ID" value="JAC33810.1"/>
    <property type="molecule type" value="mRNA"/>
</dbReference>
<accession>A0A023GLV2</accession>
<name>A0A023GLV2_AMBTT</name>
<evidence type="ECO:0000256" key="2">
    <source>
        <dbReference type="ARBA" id="ARBA00022857"/>
    </source>
</evidence>
<organism evidence="5">
    <name type="scientific">Amblyomma triste</name>
    <name type="common">Neotropical tick</name>
    <dbReference type="NCBI Taxonomy" id="251400"/>
    <lineage>
        <taxon>Eukaryota</taxon>
        <taxon>Metazoa</taxon>
        <taxon>Ecdysozoa</taxon>
        <taxon>Arthropoda</taxon>
        <taxon>Chelicerata</taxon>
        <taxon>Arachnida</taxon>
        <taxon>Acari</taxon>
        <taxon>Parasitiformes</taxon>
        <taxon>Ixodida</taxon>
        <taxon>Ixodoidea</taxon>
        <taxon>Ixodidae</taxon>
        <taxon>Amblyomminae</taxon>
        <taxon>Amblyomma</taxon>
    </lineage>
</organism>
<comment type="subcellular location">
    <subcellularLocation>
        <location evidence="1">Mitochondrion</location>
    </subcellularLocation>
</comment>
<keyword evidence="3" id="KW-0496">Mitochondrion</keyword>
<proteinExistence type="evidence at transcript level"/>
<evidence type="ECO:0000256" key="1">
    <source>
        <dbReference type="ARBA" id="ARBA00004173"/>
    </source>
</evidence>
<dbReference type="AlphaFoldDB" id="A0A023GLV2"/>
<reference evidence="5" key="1">
    <citation type="submission" date="2014-03" db="EMBL/GenBank/DDBJ databases">
        <title>The sialotranscriptome of Amblyomma triste, Amblyomma parvum and Amblyomma cajennense ticks, uncovered by 454-based RNA-seq.</title>
        <authorList>
            <person name="Garcia G.R."/>
            <person name="Gardinassi L.G."/>
            <person name="Ribeiro J.M."/>
            <person name="Anatriello E."/>
            <person name="Ferreira B.R."/>
            <person name="Moreira H.N."/>
            <person name="Mafra C."/>
            <person name="Olegario M.M."/>
            <person name="Szabo P.J."/>
            <person name="Miranda-Santos I.K."/>
            <person name="Maruyama S.R."/>
        </authorList>
    </citation>
    <scope>NUCLEOTIDE SEQUENCE</scope>
    <source>
        <strain evidence="5">Mato Grasso do Sul</strain>
        <tissue evidence="5">Salivary glands</tissue>
    </source>
</reference>
<dbReference type="GO" id="GO:0005739">
    <property type="term" value="C:mitochondrion"/>
    <property type="evidence" value="ECO:0007669"/>
    <property type="project" value="UniProtKB-SubCell"/>
</dbReference>
<dbReference type="PRINTS" id="PR00080">
    <property type="entry name" value="SDRFAMILY"/>
</dbReference>
<dbReference type="CDD" id="cd05356">
    <property type="entry name" value="17beta-HSD1_like_SDR_c"/>
    <property type="match status" value="1"/>
</dbReference>
<evidence type="ECO:0000313" key="5">
    <source>
        <dbReference type="EMBL" id="JAC33810.1"/>
    </source>
</evidence>
<evidence type="ECO:0000256" key="4">
    <source>
        <dbReference type="ARBA" id="ARBA00038261"/>
    </source>
</evidence>
<dbReference type="InterPro" id="IPR002347">
    <property type="entry name" value="SDR_fam"/>
</dbReference>
<evidence type="ECO:0000256" key="3">
    <source>
        <dbReference type="ARBA" id="ARBA00023128"/>
    </source>
</evidence>
<dbReference type="PANTHER" id="PTHR44889:SF1">
    <property type="entry name" value="INACTIVE HYDROXYSTEROID DEHYDROGENASE-LIKE PROTEIN 1"/>
    <property type="match status" value="1"/>
</dbReference>
<dbReference type="FunFam" id="3.40.50.720:FF:000137">
    <property type="entry name" value="Hydroxysteroid (17-beta) dehydrogenase 3"/>
    <property type="match status" value="1"/>
</dbReference>
<dbReference type="Gene3D" id="3.40.50.720">
    <property type="entry name" value="NAD(P)-binding Rossmann-like Domain"/>
    <property type="match status" value="1"/>
</dbReference>
<comment type="similarity">
    <text evidence="4">Belongs to the short-chain dehydrogenases/reductases (SDR) family. 17-beta-HSD 3 subfamily.</text>
</comment>